<sequence length="261" mass="29440">MTGPARGVQRYWARQRDLMWSLPAAVVAREDDAIHDLRAAGRRLRSTLRVFRPLLRRNHCTHLVEELGWYNGVLGAARDAEVIAEQLAGLEGHDEFDRRRETLALLAEQMLVSRRTGLLLDDLDHFIRSPWRGGEGPDRDQMIARLDWTERRVAAAWRTVRSDPEDLPGSEHRLRRRAKTARYTLEALSEGVEGASERAGRYADLASRLGVMQDAVVLARALPQDSSQAAHEILTERRARAAEARDTLAEAVSAALPHSHR</sequence>
<dbReference type="Proteomes" id="UP000178666">
    <property type="component" value="Chromosome"/>
</dbReference>
<evidence type="ECO:0000313" key="3">
    <source>
        <dbReference type="EMBL" id="AOZ45425.1"/>
    </source>
</evidence>
<dbReference type="EMBL" id="CP014352">
    <property type="protein sequence ID" value="AMS06639.1"/>
    <property type="molecule type" value="Genomic_DNA"/>
</dbReference>
<accession>A0AAC9AP79</accession>
<feature type="domain" description="CHAD" evidence="1">
    <location>
        <begin position="1"/>
        <end position="257"/>
    </location>
</feature>
<organism evidence="2 4">
    <name type="scientific">Acidipropionibacterium acidipropionici</name>
    <dbReference type="NCBI Taxonomy" id="1748"/>
    <lineage>
        <taxon>Bacteria</taxon>
        <taxon>Bacillati</taxon>
        <taxon>Actinomycetota</taxon>
        <taxon>Actinomycetes</taxon>
        <taxon>Propionibacteriales</taxon>
        <taxon>Propionibacteriaceae</taxon>
        <taxon>Acidipropionibacterium</taxon>
    </lineage>
</organism>
<dbReference type="Gene3D" id="1.40.20.10">
    <property type="entry name" value="CHAD domain"/>
    <property type="match status" value="1"/>
</dbReference>
<proteinExistence type="predicted"/>
<evidence type="ECO:0000313" key="5">
    <source>
        <dbReference type="Proteomes" id="UP000178666"/>
    </source>
</evidence>
<dbReference type="Proteomes" id="UP000075221">
    <property type="component" value="Chromosome"/>
</dbReference>
<evidence type="ECO:0000313" key="4">
    <source>
        <dbReference type="Proteomes" id="UP000075221"/>
    </source>
</evidence>
<dbReference type="EMBL" id="CP015970">
    <property type="protein sequence ID" value="AOZ45425.1"/>
    <property type="molecule type" value="Genomic_DNA"/>
</dbReference>
<dbReference type="PANTHER" id="PTHR39339">
    <property type="entry name" value="SLR1444 PROTEIN"/>
    <property type="match status" value="1"/>
</dbReference>
<dbReference type="InterPro" id="IPR038186">
    <property type="entry name" value="CHAD_dom_sf"/>
</dbReference>
<reference evidence="2 4" key="2">
    <citation type="submission" date="2016-02" db="EMBL/GenBank/DDBJ databases">
        <title>Complete Genome Sequence of Propionibacterium acidipropionici ATCC 55737.</title>
        <authorList>
            <person name="Luna Flores C.H."/>
            <person name="Nielsen L.K."/>
            <person name="Marcellin E."/>
        </authorList>
    </citation>
    <scope>NUCLEOTIDE SEQUENCE [LARGE SCALE GENOMIC DNA]</scope>
    <source>
        <strain evidence="2 4">ATCC 55737</strain>
    </source>
</reference>
<dbReference type="PROSITE" id="PS51708">
    <property type="entry name" value="CHAD"/>
    <property type="match status" value="1"/>
</dbReference>
<dbReference type="InterPro" id="IPR007899">
    <property type="entry name" value="CHAD_dom"/>
</dbReference>
<gene>
    <name evidence="3" type="ORF">A8L58_00450</name>
    <name evidence="2" type="ORF">AXH35_15515</name>
</gene>
<protein>
    <recommendedName>
        <fullName evidence="1">CHAD domain-containing protein</fullName>
    </recommendedName>
</protein>
<dbReference type="RefSeq" id="WP_062820439.1">
    <property type="nucleotide sequence ID" value="NZ_CP014352.1"/>
</dbReference>
<dbReference type="SMART" id="SM00880">
    <property type="entry name" value="CHAD"/>
    <property type="match status" value="1"/>
</dbReference>
<evidence type="ECO:0000259" key="1">
    <source>
        <dbReference type="PROSITE" id="PS51708"/>
    </source>
</evidence>
<dbReference type="PANTHER" id="PTHR39339:SF1">
    <property type="entry name" value="CHAD DOMAIN-CONTAINING PROTEIN"/>
    <property type="match status" value="1"/>
</dbReference>
<name>A0AAC9AP79_9ACTN</name>
<keyword evidence="5" id="KW-1185">Reference proteome</keyword>
<dbReference type="AlphaFoldDB" id="A0AAC9AP79"/>
<dbReference type="Pfam" id="PF05235">
    <property type="entry name" value="CHAD"/>
    <property type="match status" value="1"/>
</dbReference>
<evidence type="ECO:0000313" key="2">
    <source>
        <dbReference type="EMBL" id="AMS06639.1"/>
    </source>
</evidence>
<reference evidence="3 5" key="1">
    <citation type="journal article" date="2016" name="Plant Dis.">
        <title>Improved production of propionic acid using genome shuffling.</title>
        <authorList>
            <person name="Luna-Flores C.H."/>
            <person name="Palfreyman R.W."/>
            <person name="Kromer J.O."/>
            <person name="Nielsen L.K."/>
            <person name="Marcellin E."/>
        </authorList>
    </citation>
    <scope>NUCLEOTIDE SEQUENCE [LARGE SCALE GENOMIC DNA]</scope>
    <source>
        <strain evidence="3 5">F3E8</strain>
    </source>
</reference>